<reference evidence="1 2" key="1">
    <citation type="journal article" date="2019" name="Int. J. Syst. Evol. Microbiol.">
        <title>The Global Catalogue of Microorganisms (GCM) 10K type strain sequencing project: providing services to taxonomists for standard genome sequencing and annotation.</title>
        <authorList>
            <consortium name="The Broad Institute Genomics Platform"/>
            <consortium name="The Broad Institute Genome Sequencing Center for Infectious Disease"/>
            <person name="Wu L."/>
            <person name="Ma J."/>
        </authorList>
    </citation>
    <scope>NUCLEOTIDE SEQUENCE [LARGE SCALE GENOMIC DNA]</scope>
    <source>
        <strain evidence="1 2">JCM 14545</strain>
    </source>
</reference>
<organism evidence="1 2">
    <name type="scientific">Amycolatopsis minnesotensis</name>
    <dbReference type="NCBI Taxonomy" id="337894"/>
    <lineage>
        <taxon>Bacteria</taxon>
        <taxon>Bacillati</taxon>
        <taxon>Actinomycetota</taxon>
        <taxon>Actinomycetes</taxon>
        <taxon>Pseudonocardiales</taxon>
        <taxon>Pseudonocardiaceae</taxon>
        <taxon>Amycolatopsis</taxon>
    </lineage>
</organism>
<keyword evidence="2" id="KW-1185">Reference proteome</keyword>
<gene>
    <name evidence="1" type="ORF">GCM10009754_04500</name>
</gene>
<evidence type="ECO:0000313" key="1">
    <source>
        <dbReference type="EMBL" id="GAA1940399.1"/>
    </source>
</evidence>
<dbReference type="Pfam" id="PF09355">
    <property type="entry name" value="Phage_Gp19"/>
    <property type="match status" value="1"/>
</dbReference>
<sequence>MALATVGDVSARLGRDLSPDEATQVSTLLGDAELLIKTRIPDLLARVAAGTIDSAVVIMIEANMVARVVRNPDGYVQETDGNYSYQVSTAVASGRLSVLDDEWSWLGITRGVFLLVPKVNIPWRDQTEPRWWT</sequence>
<name>A0ABN2Q0C5_9PSEU</name>
<evidence type="ECO:0008006" key="3">
    <source>
        <dbReference type="Google" id="ProtNLM"/>
    </source>
</evidence>
<dbReference type="InterPro" id="IPR018963">
    <property type="entry name" value="Mycophage_D29_Gp19"/>
</dbReference>
<accession>A0ABN2Q0C5</accession>
<comment type="caution">
    <text evidence="1">The sequence shown here is derived from an EMBL/GenBank/DDBJ whole genome shotgun (WGS) entry which is preliminary data.</text>
</comment>
<dbReference type="Proteomes" id="UP001501116">
    <property type="component" value="Unassembled WGS sequence"/>
</dbReference>
<dbReference type="EMBL" id="BAAANN010000002">
    <property type="protein sequence ID" value="GAA1940399.1"/>
    <property type="molecule type" value="Genomic_DNA"/>
</dbReference>
<evidence type="ECO:0000313" key="2">
    <source>
        <dbReference type="Proteomes" id="UP001501116"/>
    </source>
</evidence>
<proteinExistence type="predicted"/>
<protein>
    <recommendedName>
        <fullName evidence="3">Gp19/Gp15/Gp42-like protein</fullName>
    </recommendedName>
</protein>
<dbReference type="RefSeq" id="WP_344412787.1">
    <property type="nucleotide sequence ID" value="NZ_BAAANN010000002.1"/>
</dbReference>